<dbReference type="OrthoDB" id="6477055at2"/>
<dbReference type="Proteomes" id="UP001182247">
    <property type="component" value="Unassembled WGS sequence"/>
</dbReference>
<evidence type="ECO:0000313" key="2">
    <source>
        <dbReference type="EMBL" id="MDS0899030.1"/>
    </source>
</evidence>
<sequence length="88" mass="10139">MVETTKTITLSKPLESNDGKVRYEEVNLREPCLIEVEQFYDVQNKASNSLPGMRRLISLVSEIPETELKKMAITDFKQCRDFLTPFLA</sequence>
<proteinExistence type="predicted"/>
<dbReference type="InterPro" id="IPR019289">
    <property type="entry name" value="Phage_tail_E/E"/>
</dbReference>
<accession>A0A8I0Q5U4</accession>
<dbReference type="EMBL" id="JAPKIY010000023">
    <property type="protein sequence ID" value="MDS0899030.1"/>
    <property type="molecule type" value="Genomic_DNA"/>
</dbReference>
<comment type="caution">
    <text evidence="1">The sequence shown here is derived from an EMBL/GenBank/DDBJ whole genome shotgun (WGS) entry which is preliminary data.</text>
</comment>
<reference evidence="2" key="2">
    <citation type="submission" date="2023-02" db="EMBL/GenBank/DDBJ databases">
        <title>Detection, antimicrobial susceptibility and genomic characterization of NDM-producing species of Morganellaceae, Yersiniaceae, and Enterobacteriaceae other than Klebsiella.</title>
        <authorList>
            <person name="Camargo C.H."/>
            <person name="Sacchi C.T."/>
            <person name="Campos K.R."/>
        </authorList>
    </citation>
    <scope>NUCLEOTIDE SEQUENCE</scope>
    <source>
        <strain evidence="2">1189_21</strain>
    </source>
</reference>
<evidence type="ECO:0000313" key="1">
    <source>
        <dbReference type="EMBL" id="MBE8614496.1"/>
    </source>
</evidence>
<protein>
    <submittedName>
        <fullName evidence="1">Phage tail assembly protein</fullName>
    </submittedName>
</protein>
<dbReference type="Proteomes" id="UP000650477">
    <property type="component" value="Unassembled WGS sequence"/>
</dbReference>
<organism evidence="1 3">
    <name type="scientific">Morganella morganii</name>
    <name type="common">Proteus morganii</name>
    <dbReference type="NCBI Taxonomy" id="582"/>
    <lineage>
        <taxon>Bacteria</taxon>
        <taxon>Pseudomonadati</taxon>
        <taxon>Pseudomonadota</taxon>
        <taxon>Gammaproteobacteria</taxon>
        <taxon>Enterobacterales</taxon>
        <taxon>Morganellaceae</taxon>
        <taxon>Morganella</taxon>
    </lineage>
</organism>
<evidence type="ECO:0000313" key="3">
    <source>
        <dbReference type="Proteomes" id="UP000650477"/>
    </source>
</evidence>
<name>A0A8I0Q5U4_MORMO</name>
<dbReference type="Pfam" id="PF10109">
    <property type="entry name" value="Phage_TAC_7"/>
    <property type="match status" value="1"/>
</dbReference>
<gene>
    <name evidence="1" type="ORF">CYG68_19205</name>
    <name evidence="2" type="ORF">OSC06_13710</name>
</gene>
<reference evidence="1" key="1">
    <citation type="submission" date="2017-12" db="EMBL/GenBank/DDBJ databases">
        <title>Genome sequencing and analysis.</title>
        <authorList>
            <person name="Huang Y.-T."/>
        </authorList>
    </citation>
    <scope>NUCLEOTIDE SEQUENCE</scope>
    <source>
        <strain evidence="1">VGH116</strain>
    </source>
</reference>
<dbReference type="EMBL" id="PKLF01000027">
    <property type="protein sequence ID" value="MBE8614496.1"/>
    <property type="molecule type" value="Genomic_DNA"/>
</dbReference>
<dbReference type="AlphaFoldDB" id="A0A8I0Q5U4"/>